<proteinExistence type="predicted"/>
<comment type="caution">
    <text evidence="2">The sequence shown here is derived from an EMBL/GenBank/DDBJ whole genome shotgun (WGS) entry which is preliminary data.</text>
</comment>
<evidence type="ECO:0000259" key="1">
    <source>
        <dbReference type="Pfam" id="PF13723"/>
    </source>
</evidence>
<reference evidence="2 3" key="1">
    <citation type="submission" date="2019-05" db="EMBL/GenBank/DDBJ databases">
        <title>Microbulbifer harenosus sp. nov., an alginate-degrading bacterium isolated from coastal sand.</title>
        <authorList>
            <person name="Huang H."/>
            <person name="Mo K."/>
            <person name="Bao S."/>
        </authorList>
    </citation>
    <scope>NUCLEOTIDE SEQUENCE [LARGE SCALE GENOMIC DNA]</scope>
    <source>
        <strain evidence="2 3">HB161719</strain>
    </source>
</reference>
<gene>
    <name evidence="2" type="ORF">FDY93_15360</name>
</gene>
<evidence type="ECO:0000313" key="2">
    <source>
        <dbReference type="EMBL" id="TLM75672.1"/>
    </source>
</evidence>
<dbReference type="InterPro" id="IPR014030">
    <property type="entry name" value="Ketoacyl_synth_N"/>
</dbReference>
<dbReference type="Pfam" id="PF13723">
    <property type="entry name" value="Ketoacyl-synt_2"/>
    <property type="match status" value="1"/>
</dbReference>
<dbReference type="Proteomes" id="UP000306791">
    <property type="component" value="Unassembled WGS sequence"/>
</dbReference>
<accession>A0ABY2UJW6</accession>
<protein>
    <submittedName>
        <fullName evidence="2">3-oxoacyl-ACP synthase</fullName>
    </submittedName>
</protein>
<evidence type="ECO:0000313" key="3">
    <source>
        <dbReference type="Proteomes" id="UP000306791"/>
    </source>
</evidence>
<organism evidence="2 3">
    <name type="scientific">Microbulbifer harenosus</name>
    <dbReference type="NCBI Taxonomy" id="2576840"/>
    <lineage>
        <taxon>Bacteria</taxon>
        <taxon>Pseudomonadati</taxon>
        <taxon>Pseudomonadota</taxon>
        <taxon>Gammaproteobacteria</taxon>
        <taxon>Cellvibrionales</taxon>
        <taxon>Microbulbiferaceae</taxon>
        <taxon>Microbulbifer</taxon>
    </lineage>
</organism>
<sequence>MSEFTISAWRAWAPGVSDAVEWRRWRQGELSFADEAIPDTGFLPAMQRRRLSPLAKAAMSTAHPLLNGRDLPVLCCSVHGEAKRTYALLQDVAAAQPLSPTAFGLSVHNAIVGQMSISLGIRSPALALAGGDFPLLSGFIEAAAMLAEGASEMLLQFYEEPLPELYLHNTASPQRICATSLHLQAAGVHATSPSRGYTARLSNGSPAQATSAFEQPEYQLPLITALVDGRGSLPLGQGWQLTLEKIEEQGGGDA</sequence>
<name>A0ABY2UJW6_9GAMM</name>
<dbReference type="RefSeq" id="WP_138236644.1">
    <property type="nucleotide sequence ID" value="NZ_CP185860.1"/>
</dbReference>
<dbReference type="EMBL" id="VANI01000016">
    <property type="protein sequence ID" value="TLM75672.1"/>
    <property type="molecule type" value="Genomic_DNA"/>
</dbReference>
<keyword evidence="3" id="KW-1185">Reference proteome</keyword>
<feature type="domain" description="Beta-ketoacyl synthase-like N-terminal" evidence="1">
    <location>
        <begin position="22"/>
        <end position="230"/>
    </location>
</feature>